<dbReference type="RefSeq" id="XP_021564772.1">
    <property type="nucleotide sequence ID" value="XM_021709097.1"/>
</dbReference>
<reference evidence="3" key="1">
    <citation type="submission" date="2025-08" db="UniProtKB">
        <authorList>
            <consortium name="RefSeq"/>
        </authorList>
    </citation>
    <scope>IDENTIFICATION</scope>
</reference>
<sequence>PGGDAGSSLGPAHVLLHHCPPLALLASRRDLFLAPAAGAWPGVAHVVLLWSPAKGRVTVAAPCLGLSHGKSLDLARGDTCDFRALLRGLPGLLSPREPLAVHTWAATPQGLLSLDVGGAVRLVQPHGGARAVGTLQAAP</sequence>
<feature type="non-terminal residue" evidence="3">
    <location>
        <position position="1"/>
    </location>
</feature>
<proteinExistence type="predicted"/>
<dbReference type="InterPro" id="IPR017218">
    <property type="entry name" value="BLOC-2_complex_Hps6_subunit"/>
</dbReference>
<keyword evidence="2" id="KW-1185">Reference proteome</keyword>
<dbReference type="Proteomes" id="UP000189704">
    <property type="component" value="Unplaced"/>
</dbReference>
<protein>
    <submittedName>
        <fullName evidence="3">Hermansky-Pudlak syndrome 6 protein-like</fullName>
    </submittedName>
</protein>
<dbReference type="PANTHER" id="PTHR14696">
    <property type="entry name" value="HERMANSKY-PUDLAK SYNDROME 6 PROTEIN"/>
    <property type="match status" value="1"/>
</dbReference>
<evidence type="ECO:0000313" key="2">
    <source>
        <dbReference type="Proteomes" id="UP000189704"/>
    </source>
</evidence>
<evidence type="ECO:0000259" key="1">
    <source>
        <dbReference type="Pfam" id="PF15702"/>
    </source>
</evidence>
<dbReference type="KEGG" id="csyr:110594899"/>
<dbReference type="AlphaFoldDB" id="A0A3Q0DQM6"/>
<organism evidence="2 3">
    <name type="scientific">Carlito syrichta</name>
    <name type="common">Philippine tarsier</name>
    <name type="synonym">Tarsius syrichta</name>
    <dbReference type="NCBI Taxonomy" id="1868482"/>
    <lineage>
        <taxon>Eukaryota</taxon>
        <taxon>Metazoa</taxon>
        <taxon>Chordata</taxon>
        <taxon>Craniata</taxon>
        <taxon>Vertebrata</taxon>
        <taxon>Euteleostomi</taxon>
        <taxon>Mammalia</taxon>
        <taxon>Eutheria</taxon>
        <taxon>Euarchontoglires</taxon>
        <taxon>Primates</taxon>
        <taxon>Haplorrhini</taxon>
        <taxon>Tarsiiformes</taxon>
        <taxon>Tarsiidae</taxon>
        <taxon>Carlito</taxon>
    </lineage>
</organism>
<dbReference type="InterPro" id="IPR046823">
    <property type="entry name" value="HPS6_N"/>
</dbReference>
<dbReference type="PANTHER" id="PTHR14696:SF2">
    <property type="entry name" value="BLOC-2 COMPLEX MEMBER HPS6"/>
    <property type="match status" value="1"/>
</dbReference>
<dbReference type="GeneID" id="110594899"/>
<feature type="non-terminal residue" evidence="3">
    <location>
        <position position="139"/>
    </location>
</feature>
<name>A0A3Q0DQM6_CARSF</name>
<evidence type="ECO:0000313" key="3">
    <source>
        <dbReference type="RefSeq" id="XP_021564772.1"/>
    </source>
</evidence>
<dbReference type="GO" id="GO:0005765">
    <property type="term" value="C:lysosomal membrane"/>
    <property type="evidence" value="ECO:0007669"/>
    <property type="project" value="TreeGrafter"/>
</dbReference>
<dbReference type="GO" id="GO:0032418">
    <property type="term" value="P:lysosome localization"/>
    <property type="evidence" value="ECO:0007669"/>
    <property type="project" value="TreeGrafter"/>
</dbReference>
<accession>A0A3Q0DQM6</accession>
<gene>
    <name evidence="3" type="primary">LOC110594899</name>
</gene>
<feature type="domain" description="BLOC-2 complex member HPS6 N-terminal" evidence="1">
    <location>
        <begin position="3"/>
        <end position="138"/>
    </location>
</feature>
<dbReference type="GO" id="GO:0031084">
    <property type="term" value="C:BLOC-2 complex"/>
    <property type="evidence" value="ECO:0007669"/>
    <property type="project" value="TreeGrafter"/>
</dbReference>
<dbReference type="GO" id="GO:0072657">
    <property type="term" value="P:protein localization to membrane"/>
    <property type="evidence" value="ECO:0007669"/>
    <property type="project" value="TreeGrafter"/>
</dbReference>
<dbReference type="Pfam" id="PF15702">
    <property type="entry name" value="HPS6"/>
    <property type="match status" value="1"/>
</dbReference>